<dbReference type="InterPro" id="IPR003920">
    <property type="entry name" value="Cell_synth_B"/>
</dbReference>
<keyword evidence="15" id="KW-0732">Signal</keyword>
<dbReference type="InterPro" id="IPR018513">
    <property type="entry name" value="Cell_synthase_bac"/>
</dbReference>
<evidence type="ECO:0000256" key="10">
    <source>
        <dbReference type="ARBA" id="ARBA00022692"/>
    </source>
</evidence>
<evidence type="ECO:0000256" key="3">
    <source>
        <dbReference type="ARBA" id="ARBA00005186"/>
    </source>
</evidence>
<dbReference type="Pfam" id="PF03170">
    <property type="entry name" value="BcsB"/>
    <property type="match status" value="1"/>
</dbReference>
<evidence type="ECO:0000256" key="14">
    <source>
        <dbReference type="ARBA" id="ARBA00033444"/>
    </source>
</evidence>
<evidence type="ECO:0000313" key="16">
    <source>
        <dbReference type="EMBL" id="XCD15692.1"/>
    </source>
</evidence>
<keyword evidence="8 15" id="KW-0997">Cell inner membrane</keyword>
<dbReference type="NCBIfam" id="NF008323">
    <property type="entry name" value="PRK11114.1-1"/>
    <property type="match status" value="1"/>
</dbReference>
<comment type="subunit">
    <text evidence="5 15">Tightly associated with the cellulose synthase catalytic subunit.</text>
</comment>
<comment type="function">
    <text evidence="1 15">Binds the cellulose synthase activator, bis-(3'-5') cyclic diguanylic acid (c-di-GMP).</text>
</comment>
<feature type="chain" id="PRO_5043091563" description="Cyclic di-GMP-binding protein" evidence="15">
    <location>
        <begin position="25"/>
        <end position="744"/>
    </location>
</feature>
<dbReference type="AlphaFoldDB" id="A0AAU8BIC0"/>
<evidence type="ECO:0000256" key="12">
    <source>
        <dbReference type="ARBA" id="ARBA00022989"/>
    </source>
</evidence>
<dbReference type="PANTHER" id="PTHR39083">
    <property type="entry name" value="CYCLIC DI-GMP-BINDING PROTEIN"/>
    <property type="match status" value="1"/>
</dbReference>
<keyword evidence="9 15" id="KW-0973">c-di-GMP</keyword>
<dbReference type="PANTHER" id="PTHR39083:SF1">
    <property type="entry name" value="CYCLIC DI-GMP-BINDING PROTEIN"/>
    <property type="match status" value="1"/>
</dbReference>
<dbReference type="RefSeq" id="WP_353497089.1">
    <property type="nucleotide sequence ID" value="NZ_CP115920.1"/>
</dbReference>
<evidence type="ECO:0000256" key="2">
    <source>
        <dbReference type="ARBA" id="ARBA00004377"/>
    </source>
</evidence>
<evidence type="ECO:0000256" key="4">
    <source>
        <dbReference type="ARBA" id="ARBA00010714"/>
    </source>
</evidence>
<proteinExistence type="inferred from homology"/>
<keyword evidence="7 15" id="KW-1003">Cell membrane</keyword>
<dbReference type="KEGG" id="vck:PG915_14070"/>
<evidence type="ECO:0000256" key="15">
    <source>
        <dbReference type="RuleBase" id="RU365021"/>
    </source>
</evidence>
<evidence type="ECO:0000256" key="1">
    <source>
        <dbReference type="ARBA" id="ARBA00002057"/>
    </source>
</evidence>
<dbReference type="GO" id="GO:0030244">
    <property type="term" value="P:cellulose biosynthetic process"/>
    <property type="evidence" value="ECO:0007669"/>
    <property type="project" value="UniProtKB-KW"/>
</dbReference>
<protein>
    <recommendedName>
        <fullName evidence="6 15">Cyclic di-GMP-binding protein</fullName>
    </recommendedName>
    <alternativeName>
        <fullName evidence="14 15">Cellulose synthase regulatory subunit</fullName>
    </alternativeName>
</protein>
<keyword evidence="12 15" id="KW-1133">Transmembrane helix</keyword>
<accession>A0AAU8BIC0</accession>
<gene>
    <name evidence="16" type="primary">bcsB</name>
    <name evidence="16" type="ORF">PG915_14070</name>
</gene>
<keyword evidence="11 15" id="KW-0135">Cellulose biosynthesis</keyword>
<evidence type="ECO:0000256" key="13">
    <source>
        <dbReference type="ARBA" id="ARBA00023136"/>
    </source>
</evidence>
<sequence length="744" mass="81526">MKLIHALTRVMLGASCLLSASAMADFVDTSPKQVSYTFSEIAGPSSITIRGSGGTAFLGFGSRLDQIITGGELDLYFSPSPALRARVSHLRVYLNEELMDVVDFQQDGAHKLEKTIRLDGRFFKNYNQIKFELIGRIDQECSDASDPALWWELGSASRITLDVRNIDVANELSLLPAPFFDARDLKNVTIPVVLPSDFGTQNLHSASVVASYFASQAKWREVSFPVYQQDAPSQHAIVLATNDHRPDLVKDLPEITQPTIQMVTHPTVPGKKLLLVLGKDEQQLELAARGLVAGSQLMSGEVAYINSVTNVAPRKPYDAPNWLPTGRAVKFSELIEGSYQLESQGVELNPIRVDFTLPPDLFTWNANSVPMKLSYRYSPPLKGTKTSRLNISVNDRFVRAFPLDENRSEGEQDTWRVPILGTESFTGKSSTQLPGFKISQNNTLAFNFQIANVSTGVCEGIGPTINYAAIDGASTLDFSGFPHYIRMPDAQSFVSSGFPYSRMADLSETAVVIPPKPSAKEVELLLNTVGFIAKKTGLPAYQFSLSEQWDESALSDKDILVLGVQAATKLDLTSTALTHVSSSEAGRFIEATTVSEKPQTQGLAKLSGRQATVSANVRARGEFASIASFESPFSKQRTVTVLSARNDGSVPLLYGAMNDRANNVSGSAVAITLSDIVSHQVGDYYYVGSLPLYDLVWYHFSDRPMLMVAIALLLVVAFTMVMWRMLSRYARRRLASQVSTHKGA</sequence>
<comment type="similarity">
    <text evidence="4 15">Belongs to the AcsB/BcsB family.</text>
</comment>
<organism evidence="16">
    <name type="scientific">Vibrio chaetopteri</name>
    <dbReference type="NCBI Taxonomy" id="3016528"/>
    <lineage>
        <taxon>Bacteria</taxon>
        <taxon>Pseudomonadati</taxon>
        <taxon>Pseudomonadota</taxon>
        <taxon>Gammaproteobacteria</taxon>
        <taxon>Vibrionales</taxon>
        <taxon>Vibrionaceae</taxon>
        <taxon>Vibrio</taxon>
    </lineage>
</organism>
<dbReference type="GO" id="GO:0006011">
    <property type="term" value="P:UDP-alpha-D-glucose metabolic process"/>
    <property type="evidence" value="ECO:0007669"/>
    <property type="project" value="InterPro"/>
</dbReference>
<evidence type="ECO:0000256" key="5">
    <source>
        <dbReference type="ARBA" id="ARBA00011437"/>
    </source>
</evidence>
<evidence type="ECO:0000256" key="8">
    <source>
        <dbReference type="ARBA" id="ARBA00022519"/>
    </source>
</evidence>
<comment type="pathway">
    <text evidence="3 15">Glycan metabolism; bacterial cellulose biosynthesis.</text>
</comment>
<dbReference type="EMBL" id="CP115920">
    <property type="protein sequence ID" value="XCD15692.1"/>
    <property type="molecule type" value="Genomic_DNA"/>
</dbReference>
<feature type="transmembrane region" description="Helical" evidence="15">
    <location>
        <begin position="705"/>
        <end position="723"/>
    </location>
</feature>
<name>A0AAU8BIC0_9VIBR</name>
<dbReference type="PRINTS" id="PR01440">
    <property type="entry name" value="CELLSNTHASEB"/>
</dbReference>
<keyword evidence="10 15" id="KW-0812">Transmembrane</keyword>
<dbReference type="Gene3D" id="2.60.120.260">
    <property type="entry name" value="Galactose-binding domain-like"/>
    <property type="match status" value="2"/>
</dbReference>
<evidence type="ECO:0000256" key="11">
    <source>
        <dbReference type="ARBA" id="ARBA00022916"/>
    </source>
</evidence>
<evidence type="ECO:0000256" key="9">
    <source>
        <dbReference type="ARBA" id="ARBA00022636"/>
    </source>
</evidence>
<evidence type="ECO:0000256" key="6">
    <source>
        <dbReference type="ARBA" id="ARBA00021844"/>
    </source>
</evidence>
<keyword evidence="13 15" id="KW-0472">Membrane</keyword>
<comment type="subcellular location">
    <subcellularLocation>
        <location evidence="2">Cell inner membrane</location>
        <topology evidence="2">Single-pass membrane protein</topology>
    </subcellularLocation>
</comment>
<evidence type="ECO:0000256" key="7">
    <source>
        <dbReference type="ARBA" id="ARBA00022475"/>
    </source>
</evidence>
<feature type="signal peptide" evidence="15">
    <location>
        <begin position="1"/>
        <end position="24"/>
    </location>
</feature>
<reference evidence="16" key="1">
    <citation type="submission" date="2023-01" db="EMBL/GenBank/DDBJ databases">
        <title>Vibrio sp. CB1-14 genome sequencing.</title>
        <authorList>
            <person name="Otstavnykh N."/>
            <person name="Isaeva M."/>
            <person name="Meleshko D."/>
        </authorList>
    </citation>
    <scope>NUCLEOTIDE SEQUENCE</scope>
    <source>
        <strain evidence="16">CB1-14</strain>
    </source>
</reference>
<dbReference type="GO" id="GO:0005886">
    <property type="term" value="C:plasma membrane"/>
    <property type="evidence" value="ECO:0007669"/>
    <property type="project" value="UniProtKB-SubCell"/>
</dbReference>